<organism evidence="8 9">
    <name type="scientific">Croceibacterium soli</name>
    <dbReference type="NCBI Taxonomy" id="1739690"/>
    <lineage>
        <taxon>Bacteria</taxon>
        <taxon>Pseudomonadati</taxon>
        <taxon>Pseudomonadota</taxon>
        <taxon>Alphaproteobacteria</taxon>
        <taxon>Sphingomonadales</taxon>
        <taxon>Erythrobacteraceae</taxon>
        <taxon>Croceibacterium</taxon>
    </lineage>
</organism>
<dbReference type="HAMAP" id="MF_00090">
    <property type="entry name" value="PIMT"/>
    <property type="match status" value="1"/>
</dbReference>
<gene>
    <name evidence="7" type="primary">pcm</name>
    <name evidence="8" type="ORF">GRI75_02160</name>
</gene>
<dbReference type="GO" id="GO:0005737">
    <property type="term" value="C:cytoplasm"/>
    <property type="evidence" value="ECO:0007669"/>
    <property type="project" value="UniProtKB-SubCell"/>
</dbReference>
<dbReference type="AlphaFoldDB" id="A0A6I4US27"/>
<protein>
    <recommendedName>
        <fullName evidence="7">Protein-L-isoaspartate O-methyltransferase</fullName>
        <ecNumber evidence="7">2.1.1.77</ecNumber>
    </recommendedName>
    <alternativeName>
        <fullName evidence="7">L-isoaspartyl protein carboxyl methyltransferase</fullName>
    </alternativeName>
    <alternativeName>
        <fullName evidence="7">Protein L-isoaspartyl methyltransferase</fullName>
    </alternativeName>
    <alternativeName>
        <fullName evidence="7">Protein-beta-aspartate methyltransferase</fullName>
        <shortName evidence="7">PIMT</shortName>
    </alternativeName>
</protein>
<dbReference type="CDD" id="cd02440">
    <property type="entry name" value="AdoMet_MTases"/>
    <property type="match status" value="1"/>
</dbReference>
<feature type="active site" evidence="7">
    <location>
        <position position="62"/>
    </location>
</feature>
<dbReference type="InterPro" id="IPR007815">
    <property type="entry name" value="Emycin_Estase"/>
</dbReference>
<dbReference type="OrthoDB" id="9810066at2"/>
<dbReference type="CDD" id="cd14728">
    <property type="entry name" value="Ere-like"/>
    <property type="match status" value="1"/>
</dbReference>
<dbReference type="Gene3D" id="3.30.1870.10">
    <property type="entry name" value="EreA-like, domain 2"/>
    <property type="match status" value="1"/>
</dbReference>
<proteinExistence type="inferred from homology"/>
<evidence type="ECO:0000256" key="5">
    <source>
        <dbReference type="ARBA" id="ARBA00022679"/>
    </source>
</evidence>
<evidence type="ECO:0000256" key="6">
    <source>
        <dbReference type="ARBA" id="ARBA00022691"/>
    </source>
</evidence>
<dbReference type="Gene3D" id="3.40.50.150">
    <property type="entry name" value="Vaccinia Virus protein VP39"/>
    <property type="match status" value="1"/>
</dbReference>
<keyword evidence="4 7" id="KW-0489">Methyltransferase</keyword>
<dbReference type="PANTHER" id="PTHR31299">
    <property type="entry name" value="ESTERASE, PUTATIVE (AFU_ORTHOLOGUE AFUA_1G05850)-RELATED"/>
    <property type="match status" value="1"/>
</dbReference>
<evidence type="ECO:0000313" key="9">
    <source>
        <dbReference type="Proteomes" id="UP000469159"/>
    </source>
</evidence>
<dbReference type="Proteomes" id="UP000469159">
    <property type="component" value="Unassembled WGS sequence"/>
</dbReference>
<dbReference type="EC" id="2.1.1.77" evidence="7"/>
<dbReference type="GO" id="GO:0046677">
    <property type="term" value="P:response to antibiotic"/>
    <property type="evidence" value="ECO:0007669"/>
    <property type="project" value="InterPro"/>
</dbReference>
<keyword evidence="3 7" id="KW-0963">Cytoplasm</keyword>
<dbReference type="Pfam" id="PF01135">
    <property type="entry name" value="PCMT"/>
    <property type="match status" value="1"/>
</dbReference>
<evidence type="ECO:0000256" key="4">
    <source>
        <dbReference type="ARBA" id="ARBA00022603"/>
    </source>
</evidence>
<keyword evidence="6 7" id="KW-0949">S-adenosyl-L-methionine</keyword>
<evidence type="ECO:0000256" key="1">
    <source>
        <dbReference type="ARBA" id="ARBA00004496"/>
    </source>
</evidence>
<dbReference type="InterPro" id="IPR052036">
    <property type="entry name" value="Hydrolase/PRTase-associated"/>
</dbReference>
<dbReference type="NCBIfam" id="TIGR00080">
    <property type="entry name" value="pimt"/>
    <property type="match status" value="1"/>
</dbReference>
<sequence length="658" mass="72995">MSSHQEQRTRMVERHLRSRGITNPDILAAMGEVPREDFVPEEMREFAYEDGPLPIGEGQTISQPYIVALMIDAADVAPGGRVLEVGAGSGYAAAVMSRIAGEVFSIERHEPLAKAAAERIDRLGYDNVSIIAGDGTKGMPDEAPFDAILVAAGGDKVPEPLKRQLAVGGRLVVPVGGEDVQTLLCITRTGENDWSEHDLGGVRFVPLIGAFGRYENGSRAATNHQPARELSLPECIAEAAEPLPDLISEDFAAAFDRFADRRVVLLGEASHGTHEFYAARAAITKRFVERHGFTIVAAEADWPDAAVLDRHIRHQHPREGAPRPFERFPTWMWRNPVIARLMHDLHALNRGRDPKDMAGFYGLDIYNMSSSIEAVLAYLDEHDPQAAAVARERYGCLTPWQAEPSTYGRAALSRGYAECEQQVIAECRDLLERALEGDGGMFGAAMNARLVASAERYYRIMYYGGAESWNLRDSHMADTLDHLLEHRGPDSKALVWAHNSHIGDASATEMGRVRGEHNIGQLVRERWGDQAALIGFGTHTGTVTAATDWDGDHETKRVLPSRSDSYERACHDSGVERFLLDLTPGLHEGLRRRLAEPRLERFIGVIYRPETERWSHYSEAILSEQFEAFVWFDETTALRPLTAHEPHEGVPDTFPFGI</sequence>
<dbReference type="InterPro" id="IPR000682">
    <property type="entry name" value="PCMT"/>
</dbReference>
<comment type="subcellular location">
    <subcellularLocation>
        <location evidence="1 7">Cytoplasm</location>
    </subcellularLocation>
</comment>
<dbReference type="Pfam" id="PF05139">
    <property type="entry name" value="Erythro_esteras"/>
    <property type="match status" value="1"/>
</dbReference>
<evidence type="ECO:0000313" key="8">
    <source>
        <dbReference type="EMBL" id="MXP40449.1"/>
    </source>
</evidence>
<keyword evidence="5 7" id="KW-0808">Transferase</keyword>
<dbReference type="EMBL" id="WTYK01000001">
    <property type="protein sequence ID" value="MXP40449.1"/>
    <property type="molecule type" value="Genomic_DNA"/>
</dbReference>
<dbReference type="PANTHER" id="PTHR31299:SF0">
    <property type="entry name" value="ESTERASE, PUTATIVE (AFU_ORTHOLOGUE AFUA_1G05850)-RELATED"/>
    <property type="match status" value="1"/>
</dbReference>
<keyword evidence="9" id="KW-1185">Reference proteome</keyword>
<dbReference type="InterPro" id="IPR029063">
    <property type="entry name" value="SAM-dependent_MTases_sf"/>
</dbReference>
<dbReference type="GO" id="GO:0004719">
    <property type="term" value="F:protein-L-isoaspartate (D-aspartate) O-methyltransferase activity"/>
    <property type="evidence" value="ECO:0007669"/>
    <property type="project" value="UniProtKB-UniRule"/>
</dbReference>
<evidence type="ECO:0000256" key="7">
    <source>
        <dbReference type="HAMAP-Rule" id="MF_00090"/>
    </source>
</evidence>
<name>A0A6I4US27_9SPHN</name>
<dbReference type="GO" id="GO:0032259">
    <property type="term" value="P:methylation"/>
    <property type="evidence" value="ECO:0007669"/>
    <property type="project" value="UniProtKB-KW"/>
</dbReference>
<dbReference type="SUPFAM" id="SSF53335">
    <property type="entry name" value="S-adenosyl-L-methionine-dependent methyltransferases"/>
    <property type="match status" value="1"/>
</dbReference>
<dbReference type="GO" id="GO:0030091">
    <property type="term" value="P:protein repair"/>
    <property type="evidence" value="ECO:0007669"/>
    <property type="project" value="UniProtKB-UniRule"/>
</dbReference>
<dbReference type="NCBIfam" id="NF001453">
    <property type="entry name" value="PRK00312.1"/>
    <property type="match status" value="1"/>
</dbReference>
<evidence type="ECO:0000256" key="3">
    <source>
        <dbReference type="ARBA" id="ARBA00022490"/>
    </source>
</evidence>
<comment type="similarity">
    <text evidence="2 7">Belongs to the methyltransferase superfamily. L-isoaspartyl/D-aspartyl protein methyltransferase family.</text>
</comment>
<dbReference type="SUPFAM" id="SSF159501">
    <property type="entry name" value="EreA/ChaN-like"/>
    <property type="match status" value="1"/>
</dbReference>
<dbReference type="RefSeq" id="WP_160745283.1">
    <property type="nucleotide sequence ID" value="NZ_WTYK01000001.1"/>
</dbReference>
<reference evidence="8 9" key="1">
    <citation type="submission" date="2019-12" db="EMBL/GenBank/DDBJ databases">
        <title>Genomic-based taxomic classification of the family Erythrobacteraceae.</title>
        <authorList>
            <person name="Xu L."/>
        </authorList>
    </citation>
    <scope>NUCLEOTIDE SEQUENCE [LARGE SCALE GENOMIC DNA]</scope>
    <source>
        <strain evidence="8 9">MCCC 1K02066</strain>
    </source>
</reference>
<comment type="function">
    <text evidence="7">Catalyzes the methyl esterification of L-isoaspartyl residues in peptides and proteins that result from spontaneous decomposition of normal L-aspartyl and L-asparaginyl residues. It plays a role in the repair and/or degradation of damaged proteins.</text>
</comment>
<dbReference type="Gene3D" id="3.40.1660.10">
    <property type="entry name" value="EreA-like (biosynthetic domain)"/>
    <property type="match status" value="1"/>
</dbReference>
<dbReference type="FunFam" id="3.40.50.150:FF:000010">
    <property type="entry name" value="Protein-L-isoaspartate O-methyltransferase"/>
    <property type="match status" value="1"/>
</dbReference>
<comment type="caution">
    <text evidence="8">The sequence shown here is derived from an EMBL/GenBank/DDBJ whole genome shotgun (WGS) entry which is preliminary data.</text>
</comment>
<evidence type="ECO:0000256" key="2">
    <source>
        <dbReference type="ARBA" id="ARBA00005369"/>
    </source>
</evidence>
<accession>A0A6I4US27</accession>
<dbReference type="Gene3D" id="1.20.1440.30">
    <property type="entry name" value="Biosynthetic Protein domain"/>
    <property type="match status" value="1"/>
</dbReference>
<comment type="catalytic activity">
    <reaction evidence="7">
        <text>[protein]-L-isoaspartate + S-adenosyl-L-methionine = [protein]-L-isoaspartate alpha-methyl ester + S-adenosyl-L-homocysteine</text>
        <dbReference type="Rhea" id="RHEA:12705"/>
        <dbReference type="Rhea" id="RHEA-COMP:12143"/>
        <dbReference type="Rhea" id="RHEA-COMP:12144"/>
        <dbReference type="ChEBI" id="CHEBI:57856"/>
        <dbReference type="ChEBI" id="CHEBI:59789"/>
        <dbReference type="ChEBI" id="CHEBI:90596"/>
        <dbReference type="ChEBI" id="CHEBI:90598"/>
        <dbReference type="EC" id="2.1.1.77"/>
    </reaction>
</comment>